<reference evidence="3" key="1">
    <citation type="submission" date="2018-05" db="EMBL/GenBank/DDBJ databases">
        <authorList>
            <person name="Nie L."/>
        </authorList>
    </citation>
    <scope>NUCLEOTIDE SEQUENCE [LARGE SCALE GENOMIC DNA]</scope>
    <source>
        <strain evidence="3">NL</strain>
    </source>
</reference>
<dbReference type="EMBL" id="QHKM01000002">
    <property type="protein sequence ID" value="RAK68248.1"/>
    <property type="molecule type" value="Genomic_DNA"/>
</dbReference>
<dbReference type="OrthoDB" id="64737at2"/>
<dbReference type="AlphaFoldDB" id="A0A328BT94"/>
<keyword evidence="1" id="KW-1133">Transmembrane helix</keyword>
<sequence length="229" mass="24024">MPAASSSFLFRRLHRLGSLPALVRLLLAAGLGACAYLLTPAALHPLTRVVAAWDAFALASLGLLWAAIVTADAAHIRAVAVSEDPGRRASFVFILGASLASLLAVVALLDVMRAQHGTVLLRYAGLSVAGVMAAWLLVHTLFTLRYAHLYYDPAQDGGEGGLQFPGTQPAPDYLDFAYFAFVIGMTAQTADISISGRVLRRVALLHGLISFGFNTAVVALTVGAIAGVL</sequence>
<feature type="transmembrane region" description="Helical" evidence="1">
    <location>
        <begin position="202"/>
        <end position="226"/>
    </location>
</feature>
<feature type="transmembrane region" description="Helical" evidence="1">
    <location>
        <begin position="89"/>
        <end position="109"/>
    </location>
</feature>
<keyword evidence="3" id="KW-1185">Reference proteome</keyword>
<feature type="transmembrane region" description="Helical" evidence="1">
    <location>
        <begin position="21"/>
        <end position="38"/>
    </location>
</feature>
<feature type="transmembrane region" description="Helical" evidence="1">
    <location>
        <begin position="50"/>
        <end position="68"/>
    </location>
</feature>
<evidence type="ECO:0000256" key="1">
    <source>
        <dbReference type="SAM" id="Phobius"/>
    </source>
</evidence>
<feature type="transmembrane region" description="Helical" evidence="1">
    <location>
        <begin position="121"/>
        <end position="142"/>
    </location>
</feature>
<dbReference type="RefSeq" id="WP_111477861.1">
    <property type="nucleotide sequence ID" value="NZ_QHKM01000002.1"/>
</dbReference>
<dbReference type="Proteomes" id="UP000248553">
    <property type="component" value="Unassembled WGS sequence"/>
</dbReference>
<dbReference type="Pfam" id="PF07077">
    <property type="entry name" value="DUF1345"/>
    <property type="match status" value="1"/>
</dbReference>
<keyword evidence="1" id="KW-0812">Transmembrane</keyword>
<dbReference type="InterPro" id="IPR009781">
    <property type="entry name" value="DUF1345"/>
</dbReference>
<name>A0A328BT94_9BACT</name>
<keyword evidence="1" id="KW-0472">Membrane</keyword>
<proteinExistence type="predicted"/>
<comment type="caution">
    <text evidence="2">The sequence shown here is derived from an EMBL/GenBank/DDBJ whole genome shotgun (WGS) entry which is preliminary data.</text>
</comment>
<protein>
    <submittedName>
        <fullName evidence="2">DUF1345 domain-containing protein</fullName>
    </submittedName>
</protein>
<evidence type="ECO:0000313" key="3">
    <source>
        <dbReference type="Proteomes" id="UP000248553"/>
    </source>
</evidence>
<gene>
    <name evidence="2" type="ORF">DLM85_09470</name>
</gene>
<evidence type="ECO:0000313" key="2">
    <source>
        <dbReference type="EMBL" id="RAK68248.1"/>
    </source>
</evidence>
<organism evidence="2 3">
    <name type="scientific">Hymenobacter edaphi</name>
    <dbReference type="NCBI Taxonomy" id="2211146"/>
    <lineage>
        <taxon>Bacteria</taxon>
        <taxon>Pseudomonadati</taxon>
        <taxon>Bacteroidota</taxon>
        <taxon>Cytophagia</taxon>
        <taxon>Cytophagales</taxon>
        <taxon>Hymenobacteraceae</taxon>
        <taxon>Hymenobacter</taxon>
    </lineage>
</organism>
<accession>A0A328BT94</accession>